<evidence type="ECO:0000313" key="3">
    <source>
        <dbReference type="Proteomes" id="UP000001542"/>
    </source>
</evidence>
<dbReference type="SUPFAM" id="SSF54928">
    <property type="entry name" value="RNA-binding domain, RBD"/>
    <property type="match status" value="1"/>
</dbReference>
<protein>
    <recommendedName>
        <fullName evidence="1">RRM domain-containing protein</fullName>
    </recommendedName>
</protein>
<sequence>MKEFGEFVETGKDNPAIMFDEDGSSLEFGFCNFKNHEDAVKAVESLNKKTHKSGEFEFVCGRAQSKEERKQIILREKAAYKRRVNK</sequence>
<accession>A2FDT2</accession>
<evidence type="ECO:0000313" key="2">
    <source>
        <dbReference type="EMBL" id="EAX96931.1"/>
    </source>
</evidence>
<dbReference type="AlphaFoldDB" id="A2FDT2"/>
<dbReference type="Gene3D" id="3.30.70.330">
    <property type="match status" value="1"/>
</dbReference>
<dbReference type="InterPro" id="IPR035979">
    <property type="entry name" value="RBD_domain_sf"/>
</dbReference>
<reference evidence="2" key="1">
    <citation type="submission" date="2006-10" db="EMBL/GenBank/DDBJ databases">
        <authorList>
            <person name="Amadeo P."/>
            <person name="Zhao Q."/>
            <person name="Wortman J."/>
            <person name="Fraser-Liggett C."/>
            <person name="Carlton J."/>
        </authorList>
    </citation>
    <scope>NUCLEOTIDE SEQUENCE</scope>
    <source>
        <strain evidence="2">G3</strain>
    </source>
</reference>
<organism evidence="2 3">
    <name type="scientific">Trichomonas vaginalis (strain ATCC PRA-98 / G3)</name>
    <dbReference type="NCBI Taxonomy" id="412133"/>
    <lineage>
        <taxon>Eukaryota</taxon>
        <taxon>Metamonada</taxon>
        <taxon>Parabasalia</taxon>
        <taxon>Trichomonadida</taxon>
        <taxon>Trichomonadidae</taxon>
        <taxon>Trichomonas</taxon>
    </lineage>
</organism>
<dbReference type="InParanoid" id="A2FDT2"/>
<dbReference type="KEGG" id="tva:4754708"/>
<dbReference type="InterPro" id="IPR000504">
    <property type="entry name" value="RRM_dom"/>
</dbReference>
<dbReference type="RefSeq" id="XP_001309861.1">
    <property type="nucleotide sequence ID" value="XM_001309860.1"/>
</dbReference>
<dbReference type="STRING" id="5722.A2FDT2"/>
<dbReference type="GO" id="GO:0003723">
    <property type="term" value="F:RNA binding"/>
    <property type="evidence" value="ECO:0007669"/>
    <property type="project" value="InterPro"/>
</dbReference>
<keyword evidence="3" id="KW-1185">Reference proteome</keyword>
<gene>
    <name evidence="2" type="ORF">TVAG_087560</name>
</gene>
<dbReference type="Proteomes" id="UP000001542">
    <property type="component" value="Unassembled WGS sequence"/>
</dbReference>
<dbReference type="EMBL" id="DS113737">
    <property type="protein sequence ID" value="EAX96931.1"/>
    <property type="molecule type" value="Genomic_DNA"/>
</dbReference>
<reference evidence="2" key="2">
    <citation type="journal article" date="2007" name="Science">
        <title>Draft genome sequence of the sexually transmitted pathogen Trichomonas vaginalis.</title>
        <authorList>
            <person name="Carlton J.M."/>
            <person name="Hirt R.P."/>
            <person name="Silva J.C."/>
            <person name="Delcher A.L."/>
            <person name="Schatz M."/>
            <person name="Zhao Q."/>
            <person name="Wortman J.R."/>
            <person name="Bidwell S.L."/>
            <person name="Alsmark U.C.M."/>
            <person name="Besteiro S."/>
            <person name="Sicheritz-Ponten T."/>
            <person name="Noel C.J."/>
            <person name="Dacks J.B."/>
            <person name="Foster P.G."/>
            <person name="Simillion C."/>
            <person name="Van de Peer Y."/>
            <person name="Miranda-Saavedra D."/>
            <person name="Barton G.J."/>
            <person name="Westrop G.D."/>
            <person name="Mueller S."/>
            <person name="Dessi D."/>
            <person name="Fiori P.L."/>
            <person name="Ren Q."/>
            <person name="Paulsen I."/>
            <person name="Zhang H."/>
            <person name="Bastida-Corcuera F.D."/>
            <person name="Simoes-Barbosa A."/>
            <person name="Brown M.T."/>
            <person name="Hayes R.D."/>
            <person name="Mukherjee M."/>
            <person name="Okumura C.Y."/>
            <person name="Schneider R."/>
            <person name="Smith A.J."/>
            <person name="Vanacova S."/>
            <person name="Villalvazo M."/>
            <person name="Haas B.J."/>
            <person name="Pertea M."/>
            <person name="Feldblyum T.V."/>
            <person name="Utterback T.R."/>
            <person name="Shu C.L."/>
            <person name="Osoegawa K."/>
            <person name="de Jong P.J."/>
            <person name="Hrdy I."/>
            <person name="Horvathova L."/>
            <person name="Zubacova Z."/>
            <person name="Dolezal P."/>
            <person name="Malik S.B."/>
            <person name="Logsdon J.M. Jr."/>
            <person name="Henze K."/>
            <person name="Gupta A."/>
            <person name="Wang C.C."/>
            <person name="Dunne R.L."/>
            <person name="Upcroft J.A."/>
            <person name="Upcroft P."/>
            <person name="White O."/>
            <person name="Salzberg S.L."/>
            <person name="Tang P."/>
            <person name="Chiu C.-H."/>
            <person name="Lee Y.-S."/>
            <person name="Embley T.M."/>
            <person name="Coombs G.H."/>
            <person name="Mottram J.C."/>
            <person name="Tachezy J."/>
            <person name="Fraser-Liggett C.M."/>
            <person name="Johnson P.J."/>
        </authorList>
    </citation>
    <scope>NUCLEOTIDE SEQUENCE [LARGE SCALE GENOMIC DNA]</scope>
    <source>
        <strain evidence="2">G3</strain>
    </source>
</reference>
<dbReference type="InterPro" id="IPR012677">
    <property type="entry name" value="Nucleotide-bd_a/b_plait_sf"/>
</dbReference>
<feature type="domain" description="RRM" evidence="1">
    <location>
        <begin position="17"/>
        <end position="50"/>
    </location>
</feature>
<dbReference type="VEuPathDB" id="TrichDB:TVAGG3_0371260"/>
<dbReference type="Pfam" id="PF00076">
    <property type="entry name" value="RRM_1"/>
    <property type="match status" value="1"/>
</dbReference>
<proteinExistence type="predicted"/>
<name>A2FDT2_TRIV3</name>
<dbReference type="OrthoDB" id="19742at2759"/>
<evidence type="ECO:0000259" key="1">
    <source>
        <dbReference type="Pfam" id="PF00076"/>
    </source>
</evidence>